<dbReference type="EMBL" id="UINC01079328">
    <property type="protein sequence ID" value="SVC21225.1"/>
    <property type="molecule type" value="Genomic_DNA"/>
</dbReference>
<reference evidence="1" key="1">
    <citation type="submission" date="2018-05" db="EMBL/GenBank/DDBJ databases">
        <authorList>
            <person name="Lanie J.A."/>
            <person name="Ng W.-L."/>
            <person name="Kazmierczak K.M."/>
            <person name="Andrzejewski T.M."/>
            <person name="Davidsen T.M."/>
            <person name="Wayne K.J."/>
            <person name="Tettelin H."/>
            <person name="Glass J.I."/>
            <person name="Rusch D."/>
            <person name="Podicherti R."/>
            <person name="Tsui H.-C.T."/>
            <person name="Winkler M.E."/>
        </authorList>
    </citation>
    <scope>NUCLEOTIDE SEQUENCE</scope>
</reference>
<protein>
    <recommendedName>
        <fullName evidence="2">SMP-30/Gluconolactonase/LRE-like region domain-containing protein</fullName>
    </recommendedName>
</protein>
<accession>A0A382KC91</accession>
<evidence type="ECO:0008006" key="2">
    <source>
        <dbReference type="Google" id="ProtNLM"/>
    </source>
</evidence>
<feature type="non-terminal residue" evidence="1">
    <location>
        <position position="1"/>
    </location>
</feature>
<dbReference type="InterPro" id="IPR011044">
    <property type="entry name" value="Quino_amine_DH_bsu"/>
</dbReference>
<gene>
    <name evidence="1" type="ORF">METZ01_LOCUS274079</name>
</gene>
<proteinExistence type="predicted"/>
<organism evidence="1">
    <name type="scientific">marine metagenome</name>
    <dbReference type="NCBI Taxonomy" id="408172"/>
    <lineage>
        <taxon>unclassified sequences</taxon>
        <taxon>metagenomes</taxon>
        <taxon>ecological metagenomes</taxon>
    </lineage>
</organism>
<dbReference type="AlphaFoldDB" id="A0A382KC91"/>
<name>A0A382KC91_9ZZZZ</name>
<sequence length="221" mass="24718">SPYLKHCHEISRYKRRLYLTSTGYDSVIGFDLDKLQFSWGLHITKTPDGYLGSPFHPDGNQGPSPGNELHINNVHCLEKGMYISGRGTGSLLHYTGKQIKAIATLPVGVHNARPYADGVLFNDSEKDVVRFESRDKQRLFRIPRYNPDQLTHTDLDDSRIARQAFGRGLCVVKDGVIAAGSSPSTITLHDLNSMKTTLSINLTMDIRNAIHGLEVWPYPLD</sequence>
<dbReference type="SUPFAM" id="SSF50969">
    <property type="entry name" value="YVTN repeat-like/Quinoprotein amine dehydrogenase"/>
    <property type="match status" value="1"/>
</dbReference>
<evidence type="ECO:0000313" key="1">
    <source>
        <dbReference type="EMBL" id="SVC21225.1"/>
    </source>
</evidence>